<dbReference type="Proteomes" id="UP001521209">
    <property type="component" value="Unassembled WGS sequence"/>
</dbReference>
<accession>A0ABS9DVG3</accession>
<comment type="caution">
    <text evidence="1">The sequence shown here is derived from an EMBL/GenBank/DDBJ whole genome shotgun (WGS) entry which is preliminary data.</text>
</comment>
<gene>
    <name evidence="1" type="ORF">L2A60_01420</name>
</gene>
<sequence>MSGRTTIDHASLTLANTGIAGVPADNVTIEAGIGSAVNLNGVNNLFVNEGVFESSGTLIDAVAATLPHPPATAPKPRRIL</sequence>
<keyword evidence="2" id="KW-1185">Reference proteome</keyword>
<evidence type="ECO:0000313" key="1">
    <source>
        <dbReference type="EMBL" id="MCF3945344.1"/>
    </source>
</evidence>
<reference evidence="1 2" key="1">
    <citation type="submission" date="2022-01" db="EMBL/GenBank/DDBJ databases">
        <authorList>
            <person name="Won M."/>
            <person name="Kim S.-J."/>
            <person name="Kwon S.-W."/>
        </authorList>
    </citation>
    <scope>NUCLEOTIDE SEQUENCE [LARGE SCALE GENOMIC DNA]</scope>
    <source>
        <strain evidence="1 2">KCTC 23505</strain>
    </source>
</reference>
<dbReference type="RefSeq" id="WP_235702577.1">
    <property type="nucleotide sequence ID" value="NZ_JAKGBZ010000001.1"/>
</dbReference>
<name>A0ABS9DVG3_9PROT</name>
<proteinExistence type="predicted"/>
<organism evidence="1 2">
    <name type="scientific">Acidiphilium iwatense</name>
    <dbReference type="NCBI Taxonomy" id="768198"/>
    <lineage>
        <taxon>Bacteria</taxon>
        <taxon>Pseudomonadati</taxon>
        <taxon>Pseudomonadota</taxon>
        <taxon>Alphaproteobacteria</taxon>
        <taxon>Acetobacterales</taxon>
        <taxon>Acidocellaceae</taxon>
        <taxon>Acidiphilium</taxon>
    </lineage>
</organism>
<evidence type="ECO:0000313" key="2">
    <source>
        <dbReference type="Proteomes" id="UP001521209"/>
    </source>
</evidence>
<dbReference type="EMBL" id="JAKGBZ010000001">
    <property type="protein sequence ID" value="MCF3945344.1"/>
    <property type="molecule type" value="Genomic_DNA"/>
</dbReference>
<protein>
    <submittedName>
        <fullName evidence="1">Uncharacterized protein</fullName>
    </submittedName>
</protein>